<evidence type="ECO:0000313" key="3">
    <source>
        <dbReference type="Proteomes" id="UP000199651"/>
    </source>
</evidence>
<evidence type="ECO:0008006" key="4">
    <source>
        <dbReference type="Google" id="ProtNLM"/>
    </source>
</evidence>
<protein>
    <recommendedName>
        <fullName evidence="4">Peptidoglycan binding domain-containing protein</fullName>
    </recommendedName>
</protein>
<dbReference type="InterPro" id="IPR036365">
    <property type="entry name" value="PGBD-like_sf"/>
</dbReference>
<dbReference type="AlphaFoldDB" id="A0A1H0LQQ6"/>
<keyword evidence="1" id="KW-0732">Signal</keyword>
<evidence type="ECO:0000313" key="2">
    <source>
        <dbReference type="EMBL" id="SDO70425.1"/>
    </source>
</evidence>
<dbReference type="SUPFAM" id="SSF47090">
    <property type="entry name" value="PGBD-like"/>
    <property type="match status" value="1"/>
</dbReference>
<dbReference type="Gene3D" id="1.10.101.10">
    <property type="entry name" value="PGBD-like superfamily/PGBD"/>
    <property type="match status" value="1"/>
</dbReference>
<sequence length="182" mass="20471">MLRKVLRRVRNVGIAITAAVAVMAGTAGTASATELNPRTWVENPEICRWSSCYNDPDLIRFWQSILWADNLGGGITAATVDGQFGSNTETRTKRWQSDSWHLDYNGNRLTADGEVGPRTWYAAQYVETGDGIKQAWCVYDTAARVDRCTYSGRGTGREFTWRVYDDGTWFFTAPNGYTYQLV</sequence>
<accession>A0A1H0LQQ6</accession>
<dbReference type="STRING" id="504798.SAMN05421871_10957"/>
<dbReference type="EMBL" id="FNJB01000004">
    <property type="protein sequence ID" value="SDO70425.1"/>
    <property type="molecule type" value="Genomic_DNA"/>
</dbReference>
<proteinExistence type="predicted"/>
<feature type="signal peptide" evidence="1">
    <location>
        <begin position="1"/>
        <end position="32"/>
    </location>
</feature>
<reference evidence="3" key="1">
    <citation type="submission" date="2016-10" db="EMBL/GenBank/DDBJ databases">
        <authorList>
            <person name="Varghese N."/>
            <person name="Submissions S."/>
        </authorList>
    </citation>
    <scope>NUCLEOTIDE SEQUENCE [LARGE SCALE GENOMIC DNA]</scope>
    <source>
        <strain evidence="3">IBRC-M 10655</strain>
    </source>
</reference>
<keyword evidence="3" id="KW-1185">Reference proteome</keyword>
<evidence type="ECO:0000256" key="1">
    <source>
        <dbReference type="SAM" id="SignalP"/>
    </source>
</evidence>
<dbReference type="Proteomes" id="UP000199651">
    <property type="component" value="Unassembled WGS sequence"/>
</dbReference>
<organism evidence="2 3">
    <name type="scientific">Actinokineospora alba</name>
    <dbReference type="NCBI Taxonomy" id="504798"/>
    <lineage>
        <taxon>Bacteria</taxon>
        <taxon>Bacillati</taxon>
        <taxon>Actinomycetota</taxon>
        <taxon>Actinomycetes</taxon>
        <taxon>Pseudonocardiales</taxon>
        <taxon>Pseudonocardiaceae</taxon>
        <taxon>Actinokineospora</taxon>
    </lineage>
</organism>
<dbReference type="InterPro" id="IPR036366">
    <property type="entry name" value="PGBDSf"/>
</dbReference>
<name>A0A1H0LQQ6_9PSEU</name>
<gene>
    <name evidence="2" type="ORF">SAMN05192558_104240</name>
</gene>
<feature type="chain" id="PRO_5011638575" description="Peptidoglycan binding domain-containing protein" evidence="1">
    <location>
        <begin position="33"/>
        <end position="182"/>
    </location>
</feature>
<dbReference type="RefSeq" id="WP_091373571.1">
    <property type="nucleotide sequence ID" value="NZ_FNDV01000009.1"/>
</dbReference>